<dbReference type="CDD" id="cd16332">
    <property type="entry name" value="Prp-like"/>
    <property type="match status" value="1"/>
</dbReference>
<dbReference type="Gene3D" id="3.30.70.1490">
    <property type="entry name" value="Cysteine protease Prp"/>
    <property type="match status" value="1"/>
</dbReference>
<keyword evidence="3" id="KW-0378">Hydrolase</keyword>
<gene>
    <name evidence="7" type="ORF">ERS852502_01740</name>
</gene>
<protein>
    <recommendedName>
        <fullName evidence="6">Ribosomal processing cysteine protease Prp</fullName>
    </recommendedName>
</protein>
<dbReference type="GO" id="GO:0005840">
    <property type="term" value="C:ribosome"/>
    <property type="evidence" value="ECO:0007669"/>
    <property type="project" value="UniProtKB-KW"/>
</dbReference>
<keyword evidence="2" id="KW-0645">Protease</keyword>
<keyword evidence="7" id="KW-0687">Ribonucleoprotein</keyword>
<evidence type="ECO:0000256" key="2">
    <source>
        <dbReference type="ARBA" id="ARBA00022670"/>
    </source>
</evidence>
<keyword evidence="4" id="KW-0788">Thiol protease</keyword>
<evidence type="ECO:0000313" key="7">
    <source>
        <dbReference type="EMBL" id="CUQ88272.1"/>
    </source>
</evidence>
<dbReference type="OrthoDB" id="48998at2"/>
<keyword evidence="1" id="KW-0690">Ribosome biogenesis</keyword>
<dbReference type="InterPro" id="IPR007422">
    <property type="entry name" value="Peptidase_Prp"/>
</dbReference>
<dbReference type="AlphaFoldDB" id="A0A173UF45"/>
<dbReference type="RefSeq" id="WP_055163189.1">
    <property type="nucleotide sequence ID" value="NZ_CZBX01000007.1"/>
</dbReference>
<dbReference type="GO" id="GO:0042254">
    <property type="term" value="P:ribosome biogenesis"/>
    <property type="evidence" value="ECO:0007669"/>
    <property type="project" value="UniProtKB-KW"/>
</dbReference>
<dbReference type="GO" id="GO:0008234">
    <property type="term" value="F:cysteine-type peptidase activity"/>
    <property type="evidence" value="ECO:0007669"/>
    <property type="project" value="UniProtKB-KW"/>
</dbReference>
<evidence type="ECO:0000313" key="8">
    <source>
        <dbReference type="Proteomes" id="UP000078383"/>
    </source>
</evidence>
<dbReference type="PANTHER" id="PTHR39178">
    <property type="entry name" value="HYPOTHETICAL RIBOSOME-ASSOCIATED PROTEIN"/>
    <property type="match status" value="1"/>
</dbReference>
<accession>A0A173UF45</accession>
<dbReference type="EMBL" id="CZBX01000007">
    <property type="protein sequence ID" value="CUQ88272.1"/>
    <property type="molecule type" value="Genomic_DNA"/>
</dbReference>
<name>A0A173UF45_9FIRM</name>
<dbReference type="Pfam" id="PF04327">
    <property type="entry name" value="Peptidase_Prp"/>
    <property type="match status" value="1"/>
</dbReference>
<evidence type="ECO:0000256" key="5">
    <source>
        <dbReference type="ARBA" id="ARBA00044503"/>
    </source>
</evidence>
<dbReference type="InterPro" id="IPR036764">
    <property type="entry name" value="Peptidase_Prp_sf"/>
</dbReference>
<comment type="similarity">
    <text evidence="5">Belongs to the Prp family.</text>
</comment>
<evidence type="ECO:0000256" key="6">
    <source>
        <dbReference type="ARBA" id="ARBA00044538"/>
    </source>
</evidence>
<keyword evidence="7" id="KW-0689">Ribosomal protein</keyword>
<evidence type="ECO:0000256" key="1">
    <source>
        <dbReference type="ARBA" id="ARBA00022517"/>
    </source>
</evidence>
<dbReference type="SUPFAM" id="SSF118010">
    <property type="entry name" value="TM1457-like"/>
    <property type="match status" value="1"/>
</dbReference>
<organism evidence="7 8">
    <name type="scientific">[Ruminococcus] torques</name>
    <dbReference type="NCBI Taxonomy" id="33039"/>
    <lineage>
        <taxon>Bacteria</taxon>
        <taxon>Bacillati</taxon>
        <taxon>Bacillota</taxon>
        <taxon>Clostridia</taxon>
        <taxon>Lachnospirales</taxon>
        <taxon>Lachnospiraceae</taxon>
        <taxon>Mediterraneibacter</taxon>
    </lineage>
</organism>
<evidence type="ECO:0000256" key="3">
    <source>
        <dbReference type="ARBA" id="ARBA00022801"/>
    </source>
</evidence>
<evidence type="ECO:0000256" key="4">
    <source>
        <dbReference type="ARBA" id="ARBA00022807"/>
    </source>
</evidence>
<dbReference type="GO" id="GO:0006508">
    <property type="term" value="P:proteolysis"/>
    <property type="evidence" value="ECO:0007669"/>
    <property type="project" value="UniProtKB-KW"/>
</dbReference>
<dbReference type="Proteomes" id="UP000078383">
    <property type="component" value="Unassembled WGS sequence"/>
</dbReference>
<reference evidence="7 8" key="1">
    <citation type="submission" date="2015-09" db="EMBL/GenBank/DDBJ databases">
        <authorList>
            <consortium name="Pathogen Informatics"/>
        </authorList>
    </citation>
    <scope>NUCLEOTIDE SEQUENCE [LARGE SCALE GENOMIC DNA]</scope>
    <source>
        <strain evidence="7 8">2789STDY5834889</strain>
    </source>
</reference>
<dbReference type="PANTHER" id="PTHR39178:SF1">
    <property type="entry name" value="RIBOSOMAL-PROCESSING CYSTEINE PROTEASE PRP"/>
    <property type="match status" value="1"/>
</dbReference>
<proteinExistence type="inferred from homology"/>
<sequence>MIEVTIYKTERQEYVGFDMEGHAGYAEAGEDIVCAGVSALVINALNSIERFTDDETSCVSDEDTGSIEFRFDGTPSHDATLLLDSMILGLEEIEDSNDYEKYIDIIFKEV</sequence>